<proteinExistence type="predicted"/>
<dbReference type="InterPro" id="IPR037217">
    <property type="entry name" value="Trp/Indoleamine_2_3_dOase-like"/>
</dbReference>
<dbReference type="SUPFAM" id="SSF140959">
    <property type="entry name" value="Indolic compounds 2,3-dioxygenase-like"/>
    <property type="match status" value="1"/>
</dbReference>
<comment type="caution">
    <text evidence="1">The sequence shown here is derived from an EMBL/GenBank/DDBJ whole genome shotgun (WGS) entry which is preliminary data.</text>
</comment>
<evidence type="ECO:0000313" key="1">
    <source>
        <dbReference type="EMBL" id="GAA2109248.1"/>
    </source>
</evidence>
<evidence type="ECO:0008006" key="3">
    <source>
        <dbReference type="Google" id="ProtNLM"/>
    </source>
</evidence>
<gene>
    <name evidence="1" type="ORF">GCM10009802_05530</name>
</gene>
<accession>A0ABN2XFN2</accession>
<name>A0ABN2XFN2_9ACTN</name>
<protein>
    <recommendedName>
        <fullName evidence="3">Tryptophan 2,3-dioxygenase</fullName>
    </recommendedName>
</protein>
<reference evidence="1 2" key="1">
    <citation type="journal article" date="2019" name="Int. J. Syst. Evol. Microbiol.">
        <title>The Global Catalogue of Microorganisms (GCM) 10K type strain sequencing project: providing services to taxonomists for standard genome sequencing and annotation.</title>
        <authorList>
            <consortium name="The Broad Institute Genomics Platform"/>
            <consortium name="The Broad Institute Genome Sequencing Center for Infectious Disease"/>
            <person name="Wu L."/>
            <person name="Ma J."/>
        </authorList>
    </citation>
    <scope>NUCLEOTIDE SEQUENCE [LARGE SCALE GENOMIC DNA]</scope>
    <source>
        <strain evidence="1 2">JCM 15481</strain>
    </source>
</reference>
<dbReference type="Gene3D" id="1.20.58.480">
    <property type="match status" value="1"/>
</dbReference>
<organism evidence="1 2">
    <name type="scientific">Streptomyces synnematoformans</name>
    <dbReference type="NCBI Taxonomy" id="415721"/>
    <lineage>
        <taxon>Bacteria</taxon>
        <taxon>Bacillati</taxon>
        <taxon>Actinomycetota</taxon>
        <taxon>Actinomycetes</taxon>
        <taxon>Kitasatosporales</taxon>
        <taxon>Streptomycetaceae</taxon>
        <taxon>Streptomyces</taxon>
    </lineage>
</organism>
<dbReference type="EMBL" id="BAAAPF010000005">
    <property type="protein sequence ID" value="GAA2109248.1"/>
    <property type="molecule type" value="Genomic_DNA"/>
</dbReference>
<sequence>MSTAAELPAPLLRWLREPVPEDFPYAAVVSEFQRVGKERVAAALLAALAEARTRTAAHSPLARFLDVALDKHDGRYDYGSYLAIELFPAPADTVTDRVVIRLVADALAFELAALDGADVPLPRLRPDRRTVVLRCRHGLRGLARLAARTGGPDIPEGEPVEAARAAVTAVAEDGTPQETHLLRTTLLPVDTVHDEYLFLRILQSFEMHFAISARHLATVPALLDAGDARGAGAVLGDLADRFDETAPLFSLLATMQVEAFRTFRLHTEGASAIQSNNYKRLESLCRRPDPGRLESAAYESVPVVRDEVLEGRRTVDEALASLGSSPGAAAHVERERRRFAAAYERWRRTHHRLAVRMLGDQPGSGYTAGVPYLAEARTVPVFTT</sequence>
<dbReference type="Proteomes" id="UP001500443">
    <property type="component" value="Unassembled WGS sequence"/>
</dbReference>
<evidence type="ECO:0000313" key="2">
    <source>
        <dbReference type="Proteomes" id="UP001500443"/>
    </source>
</evidence>
<keyword evidence="2" id="KW-1185">Reference proteome</keyword>
<dbReference type="RefSeq" id="WP_344287473.1">
    <property type="nucleotide sequence ID" value="NZ_BAAAPF010000005.1"/>
</dbReference>